<dbReference type="RefSeq" id="WP_025294034.1">
    <property type="nucleotide sequence ID" value="NZ_CP006644.1"/>
</dbReference>
<name>W0AD88_9SPHN</name>
<dbReference type="PATRIC" id="fig|1123269.5.peg.4145"/>
<sequence>MAAGLPAQSLALLVIDVQPSFAVPERIIAGIRALSGRLYTVATVERHDEAVTPFERQLGWKPAADDDSLVAADRLFIKHGYLPPAALIDHLRSRSVERVLVCGIQADTCCLAAGFMLFDAGLHPTLLKWLCVGSSLDRSADLGARLWQHHFGSVLHDADELALVGRGATTRSIS</sequence>
<dbReference type="SUPFAM" id="SSF52499">
    <property type="entry name" value="Isochorismatase-like hydrolases"/>
    <property type="match status" value="1"/>
</dbReference>
<organism evidence="2 3">
    <name type="scientific">Sphingomonas sanxanigenens DSM 19645 = NX02</name>
    <dbReference type="NCBI Taxonomy" id="1123269"/>
    <lineage>
        <taxon>Bacteria</taxon>
        <taxon>Pseudomonadati</taxon>
        <taxon>Pseudomonadota</taxon>
        <taxon>Alphaproteobacteria</taxon>
        <taxon>Sphingomonadales</taxon>
        <taxon>Sphingomonadaceae</taxon>
        <taxon>Sphingomonas</taxon>
    </lineage>
</organism>
<dbReference type="Gene3D" id="3.40.50.850">
    <property type="entry name" value="Isochorismatase-like"/>
    <property type="match status" value="1"/>
</dbReference>
<reference evidence="2 3" key="1">
    <citation type="submission" date="2013-07" db="EMBL/GenBank/DDBJ databases">
        <title>Completed genome of Sphingomonas sanxanigenens NX02.</title>
        <authorList>
            <person name="Ma T."/>
            <person name="Huang H."/>
            <person name="Wu M."/>
            <person name="Li X."/>
            <person name="Li G."/>
        </authorList>
    </citation>
    <scope>NUCLEOTIDE SEQUENCE [LARGE SCALE GENOMIC DNA]</scope>
    <source>
        <strain evidence="2 3">NX02</strain>
    </source>
</reference>
<gene>
    <name evidence="2" type="ORF">NX02_21175</name>
</gene>
<evidence type="ECO:0000313" key="3">
    <source>
        <dbReference type="Proteomes" id="UP000018851"/>
    </source>
</evidence>
<dbReference type="EMBL" id="CP006644">
    <property type="protein sequence ID" value="AHE55874.1"/>
    <property type="molecule type" value="Genomic_DNA"/>
</dbReference>
<feature type="domain" description="Isochorismatase-like" evidence="1">
    <location>
        <begin position="72"/>
        <end position="154"/>
    </location>
</feature>
<proteinExistence type="predicted"/>
<dbReference type="KEGG" id="ssan:NX02_21175"/>
<keyword evidence="3" id="KW-1185">Reference proteome</keyword>
<dbReference type="Pfam" id="PF00857">
    <property type="entry name" value="Isochorismatase"/>
    <property type="match status" value="1"/>
</dbReference>
<dbReference type="eggNOG" id="COG1335">
    <property type="taxonomic scope" value="Bacteria"/>
</dbReference>
<dbReference type="STRING" id="1123269.NX02_21175"/>
<dbReference type="Proteomes" id="UP000018851">
    <property type="component" value="Chromosome"/>
</dbReference>
<evidence type="ECO:0000259" key="1">
    <source>
        <dbReference type="Pfam" id="PF00857"/>
    </source>
</evidence>
<dbReference type="InterPro" id="IPR036380">
    <property type="entry name" value="Isochorismatase-like_sf"/>
</dbReference>
<dbReference type="InterPro" id="IPR000868">
    <property type="entry name" value="Isochorismatase-like_dom"/>
</dbReference>
<protein>
    <recommendedName>
        <fullName evidence="1">Isochorismatase-like domain-containing protein</fullName>
    </recommendedName>
</protein>
<dbReference type="HOGENOM" id="CLU_115853_0_0_5"/>
<dbReference type="AlphaFoldDB" id="W0AD88"/>
<dbReference type="OrthoDB" id="6685144at2"/>
<evidence type="ECO:0000313" key="2">
    <source>
        <dbReference type="EMBL" id="AHE55874.1"/>
    </source>
</evidence>
<accession>W0AD88</accession>